<feature type="transmembrane region" description="Helical" evidence="3">
    <location>
        <begin position="242"/>
        <end position="262"/>
    </location>
</feature>
<comment type="similarity">
    <text evidence="2">Belongs to the major facilitator superfamily. Monocarboxylate porter (TC 2.A.1.13) family.</text>
</comment>
<dbReference type="InterPro" id="IPR036259">
    <property type="entry name" value="MFS_trans_sf"/>
</dbReference>
<dbReference type="Proteomes" id="UP000774326">
    <property type="component" value="Unassembled WGS sequence"/>
</dbReference>
<reference evidence="5" key="1">
    <citation type="journal article" date="2021" name="Open Biol.">
        <title>Shared evolutionary footprints suggest mitochondrial oxidative damage underlies multiple complex I losses in fungi.</title>
        <authorList>
            <person name="Schikora-Tamarit M.A."/>
            <person name="Marcet-Houben M."/>
            <person name="Nosek J."/>
            <person name="Gabaldon T."/>
        </authorList>
    </citation>
    <scope>NUCLEOTIDE SEQUENCE</scope>
    <source>
        <strain evidence="5">CBS2887</strain>
    </source>
</reference>
<feature type="domain" description="Major facilitator superfamily (MFS) profile" evidence="4">
    <location>
        <begin position="117"/>
        <end position="502"/>
    </location>
</feature>
<feature type="transmembrane region" description="Helical" evidence="3">
    <location>
        <begin position="113"/>
        <end position="136"/>
    </location>
</feature>
<feature type="transmembrane region" description="Helical" evidence="3">
    <location>
        <begin position="156"/>
        <end position="178"/>
    </location>
</feature>
<reference evidence="5" key="2">
    <citation type="submission" date="2021-01" db="EMBL/GenBank/DDBJ databases">
        <authorList>
            <person name="Schikora-Tamarit M.A."/>
        </authorList>
    </citation>
    <scope>NUCLEOTIDE SEQUENCE</scope>
    <source>
        <strain evidence="5">CBS2887</strain>
    </source>
</reference>
<dbReference type="OrthoDB" id="6509908at2759"/>
<dbReference type="InterPro" id="IPR020846">
    <property type="entry name" value="MFS_dom"/>
</dbReference>
<proteinExistence type="inferred from homology"/>
<dbReference type="PANTHER" id="PTHR11360">
    <property type="entry name" value="MONOCARBOXYLATE TRANSPORTER"/>
    <property type="match status" value="1"/>
</dbReference>
<feature type="transmembrane region" description="Helical" evidence="3">
    <location>
        <begin position="454"/>
        <end position="476"/>
    </location>
</feature>
<evidence type="ECO:0000256" key="1">
    <source>
        <dbReference type="ARBA" id="ARBA00004141"/>
    </source>
</evidence>
<dbReference type="Pfam" id="PF07690">
    <property type="entry name" value="MFS_1"/>
    <property type="match status" value="1"/>
</dbReference>
<feature type="transmembrane region" description="Helical" evidence="3">
    <location>
        <begin position="482"/>
        <end position="505"/>
    </location>
</feature>
<gene>
    <name evidence="5" type="ORF">WICPIJ_003419</name>
</gene>
<keyword evidence="3" id="KW-1133">Transmembrane helix</keyword>
<dbReference type="GO" id="GO:0032218">
    <property type="term" value="P:riboflavin transport"/>
    <property type="evidence" value="ECO:0007669"/>
    <property type="project" value="TreeGrafter"/>
</dbReference>
<feature type="transmembrane region" description="Helical" evidence="3">
    <location>
        <begin position="208"/>
        <end position="230"/>
    </location>
</feature>
<organism evidence="5 6">
    <name type="scientific">Wickerhamomyces pijperi</name>
    <name type="common">Yeast</name>
    <name type="synonym">Pichia pijperi</name>
    <dbReference type="NCBI Taxonomy" id="599730"/>
    <lineage>
        <taxon>Eukaryota</taxon>
        <taxon>Fungi</taxon>
        <taxon>Dikarya</taxon>
        <taxon>Ascomycota</taxon>
        <taxon>Saccharomycotina</taxon>
        <taxon>Saccharomycetes</taxon>
        <taxon>Phaffomycetales</taxon>
        <taxon>Wickerhamomycetaceae</taxon>
        <taxon>Wickerhamomyces</taxon>
    </lineage>
</organism>
<evidence type="ECO:0000313" key="5">
    <source>
        <dbReference type="EMBL" id="KAH3685619.1"/>
    </source>
</evidence>
<dbReference type="GO" id="GO:0022857">
    <property type="term" value="F:transmembrane transporter activity"/>
    <property type="evidence" value="ECO:0007669"/>
    <property type="project" value="InterPro"/>
</dbReference>
<dbReference type="PANTHER" id="PTHR11360:SF177">
    <property type="entry name" value="RIBOFLAVIN TRANSPORTER MCH5"/>
    <property type="match status" value="1"/>
</dbReference>
<feature type="transmembrane region" description="Helical" evidence="3">
    <location>
        <begin position="387"/>
        <end position="408"/>
    </location>
</feature>
<evidence type="ECO:0000256" key="2">
    <source>
        <dbReference type="ARBA" id="ARBA00006727"/>
    </source>
</evidence>
<dbReference type="InterPro" id="IPR011701">
    <property type="entry name" value="MFS"/>
</dbReference>
<keyword evidence="3" id="KW-0812">Transmembrane</keyword>
<keyword evidence="6" id="KW-1185">Reference proteome</keyword>
<name>A0A9P8Q9Z5_WICPI</name>
<accession>A0A9P8Q9Z5</accession>
<dbReference type="CDD" id="cd17352">
    <property type="entry name" value="MFS_MCT_SLC16"/>
    <property type="match status" value="1"/>
</dbReference>
<protein>
    <recommendedName>
        <fullName evidence="4">Major facilitator superfamily (MFS) profile domain-containing protein</fullName>
    </recommendedName>
</protein>
<dbReference type="Gene3D" id="1.20.1250.20">
    <property type="entry name" value="MFS general substrate transporter like domains"/>
    <property type="match status" value="2"/>
</dbReference>
<comment type="caution">
    <text evidence="5">The sequence shown here is derived from an EMBL/GenBank/DDBJ whole genome shotgun (WGS) entry which is preliminary data.</text>
</comment>
<dbReference type="SUPFAM" id="SSF103473">
    <property type="entry name" value="MFS general substrate transporter"/>
    <property type="match status" value="1"/>
</dbReference>
<dbReference type="InterPro" id="IPR050327">
    <property type="entry name" value="Proton-linked_MCT"/>
</dbReference>
<dbReference type="AlphaFoldDB" id="A0A9P8Q9Z5"/>
<feature type="transmembrane region" description="Helical" evidence="3">
    <location>
        <begin position="274"/>
        <end position="294"/>
    </location>
</feature>
<feature type="transmembrane region" description="Helical" evidence="3">
    <location>
        <begin position="185"/>
        <end position="202"/>
    </location>
</feature>
<feature type="transmembrane region" description="Helical" evidence="3">
    <location>
        <begin position="322"/>
        <end position="340"/>
    </location>
</feature>
<dbReference type="GO" id="GO:0016020">
    <property type="term" value="C:membrane"/>
    <property type="evidence" value="ECO:0007669"/>
    <property type="project" value="UniProtKB-SubCell"/>
</dbReference>
<feature type="transmembrane region" description="Helical" evidence="3">
    <location>
        <begin position="360"/>
        <end position="380"/>
    </location>
</feature>
<evidence type="ECO:0000259" key="4">
    <source>
        <dbReference type="PROSITE" id="PS50850"/>
    </source>
</evidence>
<keyword evidence="3" id="KW-0472">Membrane</keyword>
<feature type="transmembrane region" description="Helical" evidence="3">
    <location>
        <begin position="414"/>
        <end position="433"/>
    </location>
</feature>
<dbReference type="EMBL" id="JAEUBG010001863">
    <property type="protein sequence ID" value="KAH3685619.1"/>
    <property type="molecule type" value="Genomic_DNA"/>
</dbReference>
<evidence type="ECO:0000313" key="6">
    <source>
        <dbReference type="Proteomes" id="UP000774326"/>
    </source>
</evidence>
<sequence length="514" mass="56827">MKFHISLPPRPQLISQDSSATLIENSRNASPLVSPELEITEEEFQEQLEAFESKLTLKQTQNGNTDPINETTYENLHHDVESQTTFIGEPHTSTENKKKFHIEEDIDFPEGGLTAYLVVFGSFMGFIPGFGILNVLGVFESYISKNQLAHYSSSSIGWIFSIYGFVTYTSCIFSGLYFDRNGSRVILSVGSALLFSGLMITASCTNYYQFLLALGVMTAFGNGLLMSPLVSVISHYFNKRRGLFASIATLGGALGGVVLPIMLRSLFARVGFEWAMRILSFISLFCLIIAVVLVKERFTTKGEENSIMVYLKVFDFQTLRELPFLFNILGAIFAEIATYSATTYLTSYAISKGFSSSESILLVTLVNIGCIPGKIVTGYLADQLGRFNMIIIATLTTGVVNMALWLPFGSNLTVLYVFAVIYGFTSGSIYSMIPVCCGQTCKTQDFGKRYSTMYFFIAFGVLGGVPCGGAIISNGSAKSYDWFIVFTFIVSLLSALFYGIARYCCVGWRIMQKF</sequence>
<comment type="subcellular location">
    <subcellularLocation>
        <location evidence="1">Membrane</location>
        <topology evidence="1">Multi-pass membrane protein</topology>
    </subcellularLocation>
</comment>
<dbReference type="PROSITE" id="PS50850">
    <property type="entry name" value="MFS"/>
    <property type="match status" value="1"/>
</dbReference>
<evidence type="ECO:0000256" key="3">
    <source>
        <dbReference type="SAM" id="Phobius"/>
    </source>
</evidence>